<keyword evidence="9" id="KW-1185">Reference proteome</keyword>
<dbReference type="AlphaFoldDB" id="A0A317TA99"/>
<sequence length="189" mass="21053">MSGINYFGIQLSSGDASERLQNALRQVKALIFPVEGILTGSQVTFNGRGEEICSCNVRDALAISEARQRGLHVAAVSERSSDAQRHLLGHLGIEHVYLDYGRKVDAYEEFKAGLGLEDEECAYIADDVVDIPILEKVELSITPIDGIEYLRNRVSYISAYEGGKGCIREMIELILQEQGRWEYSEYSAM</sequence>
<dbReference type="PIRSF" id="PIRSF006118">
    <property type="entry name" value="KDO8-P_Ptase"/>
    <property type="match status" value="1"/>
</dbReference>
<accession>A0A317TA99</accession>
<dbReference type="GO" id="GO:0008781">
    <property type="term" value="F:N-acylneuraminate cytidylyltransferase activity"/>
    <property type="evidence" value="ECO:0007669"/>
    <property type="project" value="TreeGrafter"/>
</dbReference>
<evidence type="ECO:0000313" key="9">
    <source>
        <dbReference type="Proteomes" id="UP000246278"/>
    </source>
</evidence>
<keyword evidence="5" id="KW-0378">Hydrolase</keyword>
<keyword evidence="4 7" id="KW-0479">Metal-binding</keyword>
<dbReference type="OrthoDB" id="9805604at2"/>
<dbReference type="GO" id="GO:0016788">
    <property type="term" value="F:hydrolase activity, acting on ester bonds"/>
    <property type="evidence" value="ECO:0007669"/>
    <property type="project" value="InterPro"/>
</dbReference>
<name>A0A317TA99_9CHLB</name>
<organism evidence="8 9">
    <name type="scientific">Prosthecochloris marina</name>
    <dbReference type="NCBI Taxonomy" id="2017681"/>
    <lineage>
        <taxon>Bacteria</taxon>
        <taxon>Pseudomonadati</taxon>
        <taxon>Chlorobiota</taxon>
        <taxon>Chlorobiia</taxon>
        <taxon>Chlorobiales</taxon>
        <taxon>Chlorobiaceae</taxon>
        <taxon>Prosthecochloris</taxon>
    </lineage>
</organism>
<dbReference type="RefSeq" id="WP_110023008.1">
    <property type="nucleotide sequence ID" value="NZ_PDNZ01000003.1"/>
</dbReference>
<dbReference type="InterPro" id="IPR010023">
    <property type="entry name" value="KdsC_fam"/>
</dbReference>
<dbReference type="NCBIfam" id="TIGR01670">
    <property type="entry name" value="KdsC-phosphatas"/>
    <property type="match status" value="1"/>
</dbReference>
<evidence type="ECO:0000256" key="5">
    <source>
        <dbReference type="ARBA" id="ARBA00022801"/>
    </source>
</evidence>
<comment type="similarity">
    <text evidence="2">Belongs to the KdsC family.</text>
</comment>
<comment type="caution">
    <text evidence="8">The sequence shown here is derived from an EMBL/GenBank/DDBJ whole genome shotgun (WGS) entry which is preliminary data.</text>
</comment>
<dbReference type="Gene3D" id="3.40.50.1000">
    <property type="entry name" value="HAD superfamily/HAD-like"/>
    <property type="match status" value="1"/>
</dbReference>
<dbReference type="PANTHER" id="PTHR21485">
    <property type="entry name" value="HAD SUPERFAMILY MEMBERS CMAS AND KDSC"/>
    <property type="match status" value="1"/>
</dbReference>
<protein>
    <submittedName>
        <fullName evidence="8">3-deoxy-D-manno-octulosonate 8-phosphate phosphatase</fullName>
    </submittedName>
</protein>
<dbReference type="EMBL" id="PDNZ01000003">
    <property type="protein sequence ID" value="PWW82531.1"/>
    <property type="molecule type" value="Genomic_DNA"/>
</dbReference>
<comment type="cofactor">
    <cofactor evidence="1 7">
        <name>Mg(2+)</name>
        <dbReference type="ChEBI" id="CHEBI:18420"/>
    </cofactor>
</comment>
<proteinExistence type="inferred from homology"/>
<evidence type="ECO:0000256" key="2">
    <source>
        <dbReference type="ARBA" id="ARBA00005893"/>
    </source>
</evidence>
<dbReference type="InterPro" id="IPR036412">
    <property type="entry name" value="HAD-like_sf"/>
</dbReference>
<dbReference type="InterPro" id="IPR050793">
    <property type="entry name" value="CMP-NeuNAc_synthase"/>
</dbReference>
<reference evidence="9" key="1">
    <citation type="submission" date="2017-10" db="EMBL/GenBank/DDBJ databases">
        <authorList>
            <person name="Gaisin V.A."/>
            <person name="Rysina M.S."/>
            <person name="Grouzdev D.S."/>
        </authorList>
    </citation>
    <scope>NUCLEOTIDE SEQUENCE [LARGE SCALE GENOMIC DNA]</scope>
    <source>
        <strain evidence="9">V1</strain>
    </source>
</reference>
<evidence type="ECO:0000256" key="7">
    <source>
        <dbReference type="PIRSR" id="PIRSR006118-2"/>
    </source>
</evidence>
<gene>
    <name evidence="8" type="ORF">CR164_05985</name>
</gene>
<dbReference type="Proteomes" id="UP000246278">
    <property type="component" value="Unassembled WGS sequence"/>
</dbReference>
<evidence type="ECO:0000256" key="6">
    <source>
        <dbReference type="ARBA" id="ARBA00022842"/>
    </source>
</evidence>
<dbReference type="PANTHER" id="PTHR21485:SF3">
    <property type="entry name" value="N-ACYLNEURAMINATE CYTIDYLYLTRANSFERASE"/>
    <property type="match status" value="1"/>
</dbReference>
<feature type="binding site" evidence="7">
    <location>
        <position position="126"/>
    </location>
    <ligand>
        <name>Mg(2+)</name>
        <dbReference type="ChEBI" id="CHEBI:18420"/>
    </ligand>
</feature>
<evidence type="ECO:0000313" key="8">
    <source>
        <dbReference type="EMBL" id="PWW82531.1"/>
    </source>
</evidence>
<dbReference type="InterPro" id="IPR023214">
    <property type="entry name" value="HAD_sf"/>
</dbReference>
<keyword evidence="6 7" id="KW-0460">Magnesium</keyword>
<dbReference type="SUPFAM" id="SSF56784">
    <property type="entry name" value="HAD-like"/>
    <property type="match status" value="1"/>
</dbReference>
<evidence type="ECO:0000256" key="3">
    <source>
        <dbReference type="ARBA" id="ARBA00011881"/>
    </source>
</evidence>
<comment type="subunit">
    <text evidence="3">Homotetramer.</text>
</comment>
<dbReference type="GO" id="GO:0046872">
    <property type="term" value="F:metal ion binding"/>
    <property type="evidence" value="ECO:0007669"/>
    <property type="project" value="UniProtKB-KW"/>
</dbReference>
<evidence type="ECO:0000256" key="4">
    <source>
        <dbReference type="ARBA" id="ARBA00022723"/>
    </source>
</evidence>
<evidence type="ECO:0000256" key="1">
    <source>
        <dbReference type="ARBA" id="ARBA00001946"/>
    </source>
</evidence>